<comment type="caution">
    <text evidence="1">The sequence shown here is derived from an EMBL/GenBank/DDBJ whole genome shotgun (WGS) entry which is preliminary data.</text>
</comment>
<protein>
    <submittedName>
        <fullName evidence="1">Uncharacterized protein</fullName>
    </submittedName>
</protein>
<evidence type="ECO:0000313" key="1">
    <source>
        <dbReference type="EMBL" id="KAJ2977262.1"/>
    </source>
</evidence>
<accession>A0ACC1NDA4</accession>
<sequence>MVPHPNVVALIVALAGLVSSSPLHTGTRAFSVSQVANPNFKPHGLVEIAKSLTKYGVSLPEGLARIVADASVARLAERGTGSVKANPLAWDRGYLTPVQIGTPPQTLELDIDSGSSDLWVFSDLTPKEQRQGGVLYNSTKSATAKKIDGAAWNITYGDQSSCHGIVFHDTVIFTLDTFTRGLLGLGFNKINTVKPKQERTWFENAAKGLDAPIWTADLHHAKAGTYDFGFINKTKYAGNITYVDVDSSGGLWGIQMSGYSIGNGTFKNITFKGIADTGTSLALLPKDVVKAYYSTVPNATYNEEFGYFFPCAVLPPKFVLGIGAARITIPSEYIRYSVADELSRECFGGLQPDDRIGFSILGDVVLKSAFVVFDATPDKPRLGLATKKR</sequence>
<proteinExistence type="predicted"/>
<keyword evidence="2" id="KW-1185">Reference proteome</keyword>
<dbReference type="Proteomes" id="UP001143856">
    <property type="component" value="Unassembled WGS sequence"/>
</dbReference>
<reference evidence="1" key="1">
    <citation type="submission" date="2022-10" db="EMBL/GenBank/DDBJ databases">
        <title>Genome Sequence of Xylaria curta.</title>
        <authorList>
            <person name="Buettner E."/>
        </authorList>
    </citation>
    <scope>NUCLEOTIDE SEQUENCE</scope>
    <source>
        <strain evidence="1">Babe10</strain>
    </source>
</reference>
<evidence type="ECO:0000313" key="2">
    <source>
        <dbReference type="Proteomes" id="UP001143856"/>
    </source>
</evidence>
<gene>
    <name evidence="1" type="ORF">NUW58_g7866</name>
</gene>
<name>A0ACC1NDA4_9PEZI</name>
<organism evidence="1 2">
    <name type="scientific">Xylaria curta</name>
    <dbReference type="NCBI Taxonomy" id="42375"/>
    <lineage>
        <taxon>Eukaryota</taxon>
        <taxon>Fungi</taxon>
        <taxon>Dikarya</taxon>
        <taxon>Ascomycota</taxon>
        <taxon>Pezizomycotina</taxon>
        <taxon>Sordariomycetes</taxon>
        <taxon>Xylariomycetidae</taxon>
        <taxon>Xylariales</taxon>
        <taxon>Xylariaceae</taxon>
        <taxon>Xylaria</taxon>
    </lineage>
</organism>
<dbReference type="EMBL" id="JAPDGR010002175">
    <property type="protein sequence ID" value="KAJ2977262.1"/>
    <property type="molecule type" value="Genomic_DNA"/>
</dbReference>